<keyword evidence="1" id="KW-1133">Transmembrane helix</keyword>
<evidence type="ECO:0008006" key="4">
    <source>
        <dbReference type="Google" id="ProtNLM"/>
    </source>
</evidence>
<sequence>MILASSSFTSAIPVITYAQLAGLALVVGAVLTSALLGSAPRRGRTAAWLAHLGIVLLAAGTAAQLWRHTAAPEPGSDGYGALLTLRLAVLCVAAWLLRPLFNRPPDQVRRPDYALLTVLAVAGTATWPLTAHAARTPSDVATAALDVAQVVATAAWAGTVACASWALRRGPGPDTVKVLERWARGVTIVLVVVLATSTLRTLAAVAGDASAAVQAFSSGQWLVAALLLIFTLRGRHLLLGAAAARYPAVRRALWHHVIAGAVLLGLSVAVVQAYRDAAAPLT</sequence>
<feature type="transmembrane region" description="Helical" evidence="1">
    <location>
        <begin position="212"/>
        <end position="232"/>
    </location>
</feature>
<evidence type="ECO:0000313" key="2">
    <source>
        <dbReference type="EMBL" id="GIJ06430.1"/>
    </source>
</evidence>
<name>A0A8J3YEV5_9ACTN</name>
<feature type="transmembrane region" description="Helical" evidence="1">
    <location>
        <begin position="147"/>
        <end position="167"/>
    </location>
</feature>
<accession>A0A8J3YEV5</accession>
<dbReference type="Proteomes" id="UP000652013">
    <property type="component" value="Unassembled WGS sequence"/>
</dbReference>
<dbReference type="EMBL" id="BOOY01000041">
    <property type="protein sequence ID" value="GIJ06430.1"/>
    <property type="molecule type" value="Genomic_DNA"/>
</dbReference>
<feature type="transmembrane region" description="Helical" evidence="1">
    <location>
        <begin position="113"/>
        <end position="135"/>
    </location>
</feature>
<organism evidence="2 3">
    <name type="scientific">Spirilliplanes yamanashiensis</name>
    <dbReference type="NCBI Taxonomy" id="42233"/>
    <lineage>
        <taxon>Bacteria</taxon>
        <taxon>Bacillati</taxon>
        <taxon>Actinomycetota</taxon>
        <taxon>Actinomycetes</taxon>
        <taxon>Micromonosporales</taxon>
        <taxon>Micromonosporaceae</taxon>
        <taxon>Spirilliplanes</taxon>
    </lineage>
</organism>
<evidence type="ECO:0000256" key="1">
    <source>
        <dbReference type="SAM" id="Phobius"/>
    </source>
</evidence>
<comment type="caution">
    <text evidence="2">The sequence shown here is derived from an EMBL/GenBank/DDBJ whole genome shotgun (WGS) entry which is preliminary data.</text>
</comment>
<keyword evidence="1" id="KW-0472">Membrane</keyword>
<keyword evidence="3" id="KW-1185">Reference proteome</keyword>
<feature type="transmembrane region" description="Helical" evidence="1">
    <location>
        <begin position="188"/>
        <end position="206"/>
    </location>
</feature>
<dbReference type="AlphaFoldDB" id="A0A8J3YEV5"/>
<evidence type="ECO:0000313" key="3">
    <source>
        <dbReference type="Proteomes" id="UP000652013"/>
    </source>
</evidence>
<proteinExistence type="predicted"/>
<feature type="transmembrane region" description="Helical" evidence="1">
    <location>
        <begin position="253"/>
        <end position="274"/>
    </location>
</feature>
<feature type="transmembrane region" description="Helical" evidence="1">
    <location>
        <begin position="48"/>
        <end position="66"/>
    </location>
</feature>
<feature type="transmembrane region" description="Helical" evidence="1">
    <location>
        <begin position="12"/>
        <end position="36"/>
    </location>
</feature>
<feature type="transmembrane region" description="Helical" evidence="1">
    <location>
        <begin position="78"/>
        <end position="101"/>
    </location>
</feature>
<gene>
    <name evidence="2" type="ORF">Sya03_57820</name>
</gene>
<dbReference type="RefSeq" id="WP_203941606.1">
    <property type="nucleotide sequence ID" value="NZ_BAAAGJ010000013.1"/>
</dbReference>
<protein>
    <recommendedName>
        <fullName evidence="4">Copper resistance protein D domain-containing protein</fullName>
    </recommendedName>
</protein>
<reference evidence="2" key="1">
    <citation type="submission" date="2021-01" db="EMBL/GenBank/DDBJ databases">
        <title>Whole genome shotgun sequence of Spirilliplanes yamanashiensis NBRC 15828.</title>
        <authorList>
            <person name="Komaki H."/>
            <person name="Tamura T."/>
        </authorList>
    </citation>
    <scope>NUCLEOTIDE SEQUENCE</scope>
    <source>
        <strain evidence="2">NBRC 15828</strain>
    </source>
</reference>
<keyword evidence="1" id="KW-0812">Transmembrane</keyword>